<dbReference type="PANTHER" id="PTHR43078">
    <property type="entry name" value="UDP-GLUCURONIC ACID DECARBOXYLASE-RELATED"/>
    <property type="match status" value="1"/>
</dbReference>
<evidence type="ECO:0000256" key="7">
    <source>
        <dbReference type="ARBA" id="ARBA00022793"/>
    </source>
</evidence>
<evidence type="ECO:0000256" key="8">
    <source>
        <dbReference type="ARBA" id="ARBA00022968"/>
    </source>
</evidence>
<evidence type="ECO:0000256" key="9">
    <source>
        <dbReference type="ARBA" id="ARBA00022989"/>
    </source>
</evidence>
<evidence type="ECO:0000259" key="15">
    <source>
        <dbReference type="Pfam" id="PF16363"/>
    </source>
</evidence>
<keyword evidence="6" id="KW-0812">Transmembrane</keyword>
<dbReference type="GO" id="GO:0005737">
    <property type="term" value="C:cytoplasm"/>
    <property type="evidence" value="ECO:0007669"/>
    <property type="project" value="TreeGrafter"/>
</dbReference>
<feature type="domain" description="NAD(P)-binding" evidence="15">
    <location>
        <begin position="9"/>
        <end position="321"/>
    </location>
</feature>
<protein>
    <recommendedName>
        <fullName evidence="5">UDP-glucuronate decarboxylase</fullName>
        <ecNumber evidence="5">4.1.1.35</ecNumber>
    </recommendedName>
</protein>
<keyword evidence="9" id="KW-1133">Transmembrane helix</keyword>
<dbReference type="GO" id="GO:0042732">
    <property type="term" value="P:D-xylose metabolic process"/>
    <property type="evidence" value="ECO:0007669"/>
    <property type="project" value="InterPro"/>
</dbReference>
<keyword evidence="14" id="KW-0456">Lyase</keyword>
<dbReference type="InterPro" id="IPR016040">
    <property type="entry name" value="NAD(P)-bd_dom"/>
</dbReference>
<keyword evidence="7" id="KW-0210">Decarboxylase</keyword>
<keyword evidence="10" id="KW-0520">NAD</keyword>
<dbReference type="EMBL" id="PFSI01000050">
    <property type="protein sequence ID" value="PJC24336.1"/>
    <property type="molecule type" value="Genomic_DNA"/>
</dbReference>
<proteinExistence type="inferred from homology"/>
<evidence type="ECO:0000256" key="1">
    <source>
        <dbReference type="ARBA" id="ARBA00001911"/>
    </source>
</evidence>
<evidence type="ECO:0000256" key="2">
    <source>
        <dbReference type="ARBA" id="ARBA00004447"/>
    </source>
</evidence>
<dbReference type="InterPro" id="IPR044516">
    <property type="entry name" value="UXS-like"/>
</dbReference>
<evidence type="ECO:0000313" key="16">
    <source>
        <dbReference type="EMBL" id="PJC24336.1"/>
    </source>
</evidence>
<keyword evidence="13" id="KW-0325">Glycoprotein</keyword>
<dbReference type="Gene3D" id="3.40.50.720">
    <property type="entry name" value="NAD(P)-binding Rossmann-like Domain"/>
    <property type="match status" value="1"/>
</dbReference>
<evidence type="ECO:0000256" key="14">
    <source>
        <dbReference type="ARBA" id="ARBA00023239"/>
    </source>
</evidence>
<organism evidence="16 17">
    <name type="scientific">Candidatus Uhrbacteria bacterium CG_4_9_14_0_2_um_filter_41_50</name>
    <dbReference type="NCBI Taxonomy" id="1975031"/>
    <lineage>
        <taxon>Bacteria</taxon>
        <taxon>Candidatus Uhriibacteriota</taxon>
    </lineage>
</organism>
<comment type="similarity">
    <text evidence="4">Belongs to the NAD(P)-dependent epimerase/dehydratase family. UDP-glucuronic acid decarboxylase subfamily.</text>
</comment>
<dbReference type="Pfam" id="PF16363">
    <property type="entry name" value="GDP_Man_Dehyd"/>
    <property type="match status" value="1"/>
</dbReference>
<evidence type="ECO:0000256" key="12">
    <source>
        <dbReference type="ARBA" id="ARBA00023136"/>
    </source>
</evidence>
<dbReference type="UniPathway" id="UPA00796">
    <property type="reaction ID" value="UER00771"/>
</dbReference>
<evidence type="ECO:0000256" key="13">
    <source>
        <dbReference type="ARBA" id="ARBA00023180"/>
    </source>
</evidence>
<dbReference type="GO" id="GO:0070403">
    <property type="term" value="F:NAD+ binding"/>
    <property type="evidence" value="ECO:0007669"/>
    <property type="project" value="InterPro"/>
</dbReference>
<dbReference type="EC" id="4.1.1.35" evidence="5"/>
<dbReference type="Proteomes" id="UP000230251">
    <property type="component" value="Unassembled WGS sequence"/>
</dbReference>
<evidence type="ECO:0000256" key="11">
    <source>
        <dbReference type="ARBA" id="ARBA00023034"/>
    </source>
</evidence>
<keyword evidence="11" id="KW-0333">Golgi apparatus</keyword>
<dbReference type="GO" id="GO:0048040">
    <property type="term" value="F:UDP-glucuronate decarboxylase activity"/>
    <property type="evidence" value="ECO:0007669"/>
    <property type="project" value="UniProtKB-EC"/>
</dbReference>
<comment type="subcellular location">
    <subcellularLocation>
        <location evidence="2">Golgi apparatus</location>
        <location evidence="2">Golgi stack membrane</location>
        <topology evidence="2">Single-pass type II membrane protein</topology>
    </subcellularLocation>
</comment>
<accession>A0A2M8ENL2</accession>
<reference evidence="17" key="1">
    <citation type="submission" date="2017-09" db="EMBL/GenBank/DDBJ databases">
        <title>Depth-based differentiation of microbial function through sediment-hosted aquifers and enrichment of novel symbionts in the deep terrestrial subsurface.</title>
        <authorList>
            <person name="Probst A.J."/>
            <person name="Ladd B."/>
            <person name="Jarett J.K."/>
            <person name="Geller-Mcgrath D.E."/>
            <person name="Sieber C.M.K."/>
            <person name="Emerson J.B."/>
            <person name="Anantharaman K."/>
            <person name="Thomas B.C."/>
            <person name="Malmstrom R."/>
            <person name="Stieglmeier M."/>
            <person name="Klingl A."/>
            <person name="Woyke T."/>
            <person name="Ryan C.M."/>
            <person name="Banfield J.F."/>
        </authorList>
    </citation>
    <scope>NUCLEOTIDE SEQUENCE [LARGE SCALE GENOMIC DNA]</scope>
</reference>
<evidence type="ECO:0000256" key="3">
    <source>
        <dbReference type="ARBA" id="ARBA00005100"/>
    </source>
</evidence>
<dbReference type="AlphaFoldDB" id="A0A2M8ENL2"/>
<dbReference type="GO" id="GO:0033320">
    <property type="term" value="P:UDP-D-xylose biosynthetic process"/>
    <property type="evidence" value="ECO:0007669"/>
    <property type="project" value="UniProtKB-UniPathway"/>
</dbReference>
<evidence type="ECO:0000256" key="10">
    <source>
        <dbReference type="ARBA" id="ARBA00023027"/>
    </source>
</evidence>
<comment type="cofactor">
    <cofactor evidence="1">
        <name>NAD(+)</name>
        <dbReference type="ChEBI" id="CHEBI:57540"/>
    </cofactor>
</comment>
<evidence type="ECO:0000256" key="4">
    <source>
        <dbReference type="ARBA" id="ARBA00007505"/>
    </source>
</evidence>
<comment type="pathway">
    <text evidence="3">Nucleotide-sugar biosynthesis; UDP-alpha-D-xylose biosynthesis; UDP-alpha-D-xylose from UDP-alpha-D-glucuronate: step 1/1.</text>
</comment>
<keyword evidence="12" id="KW-0472">Membrane</keyword>
<comment type="caution">
    <text evidence="16">The sequence shown here is derived from an EMBL/GenBank/DDBJ whole genome shotgun (WGS) entry which is preliminary data.</text>
</comment>
<dbReference type="InterPro" id="IPR036291">
    <property type="entry name" value="NAD(P)-bd_dom_sf"/>
</dbReference>
<evidence type="ECO:0000256" key="6">
    <source>
        <dbReference type="ARBA" id="ARBA00022692"/>
    </source>
</evidence>
<dbReference type="FunFam" id="3.40.50.720:FF:000065">
    <property type="entry name" value="UDP-glucuronic acid decarboxylase 1"/>
    <property type="match status" value="1"/>
</dbReference>
<keyword evidence="8" id="KW-0735">Signal-anchor</keyword>
<gene>
    <name evidence="16" type="ORF">CO057_03355</name>
</gene>
<name>A0A2M8ENL2_9BACT</name>
<dbReference type="PANTHER" id="PTHR43078:SF6">
    <property type="entry name" value="UDP-GLUCURONIC ACID DECARBOXYLASE 1"/>
    <property type="match status" value="1"/>
</dbReference>
<evidence type="ECO:0000256" key="5">
    <source>
        <dbReference type="ARBA" id="ARBA00012290"/>
    </source>
</evidence>
<dbReference type="SUPFAM" id="SSF51735">
    <property type="entry name" value="NAD(P)-binding Rossmann-fold domains"/>
    <property type="match status" value="1"/>
</dbReference>
<evidence type="ECO:0000313" key="17">
    <source>
        <dbReference type="Proteomes" id="UP000230251"/>
    </source>
</evidence>
<sequence>MPSEKKIVLVTGGAGFIGSFLCESLLKAGNRVICIDDFSTSNVRNIDPYLRNPDFQFLKIDINEPFDLESFPELEPFKIKFVGINEIYHLATPTSIKNFDKLKYKTLLTNSVGTRNVLDVAVKYKSKILLTSSSVVYGNRTDGVEAFAEDHKGIVDHLTPRSCYDEGKRYAETMFETYSQVFGLDTKIVRIFRTYGPRMPLFDGHQVPDFILHALNNEELTLNGKADFRTSMVYVTDIVDGLEKVMAAKKGIGPINLGSNEDLKLLDIAGKIIEMTGSTSKVVTGEELPFLTELGLPDVTKAKEQLGWMPVVRLNDGLRKTIDYIQANKILLIGE</sequence>